<dbReference type="Pfam" id="PF19843">
    <property type="entry name" value="DUF6318"/>
    <property type="match status" value="1"/>
</dbReference>
<feature type="compositionally biased region" description="Polar residues" evidence="1">
    <location>
        <begin position="29"/>
        <end position="43"/>
    </location>
</feature>
<gene>
    <name evidence="3" type="ORF">A7979_02815</name>
</gene>
<reference evidence="3 4" key="1">
    <citation type="submission" date="2016-05" db="EMBL/GenBank/DDBJ databases">
        <title>Draft genome sequence of a porcine commensal Rothia nasimurium.</title>
        <authorList>
            <person name="Gaiser R.A."/>
            <person name="Van Baarlen P."/>
            <person name="Wells J.M."/>
        </authorList>
    </citation>
    <scope>NUCLEOTIDE SEQUENCE [LARGE SCALE GENOMIC DNA]</scope>
    <source>
        <strain evidence="3 4">PT-32</strain>
    </source>
</reference>
<evidence type="ECO:0000259" key="2">
    <source>
        <dbReference type="Pfam" id="PF19843"/>
    </source>
</evidence>
<name>A0A1Y1RPX1_9MICC</name>
<feature type="region of interest" description="Disordered" evidence="1">
    <location>
        <begin position="1"/>
        <end position="86"/>
    </location>
</feature>
<dbReference type="EMBL" id="LXWF01000022">
    <property type="protein sequence ID" value="ORC18941.1"/>
    <property type="molecule type" value="Genomic_DNA"/>
</dbReference>
<dbReference type="Proteomes" id="UP000192359">
    <property type="component" value="Unassembled WGS sequence"/>
</dbReference>
<dbReference type="AlphaFoldDB" id="A0A1Y1RPX1"/>
<feature type="compositionally biased region" description="Low complexity" evidence="1">
    <location>
        <begin position="8"/>
        <end position="28"/>
    </location>
</feature>
<feature type="domain" description="DUF6318" evidence="2">
    <location>
        <begin position="61"/>
        <end position="153"/>
    </location>
</feature>
<evidence type="ECO:0000313" key="3">
    <source>
        <dbReference type="EMBL" id="ORC18941.1"/>
    </source>
</evidence>
<evidence type="ECO:0000256" key="1">
    <source>
        <dbReference type="SAM" id="MobiDB-lite"/>
    </source>
</evidence>
<dbReference type="InterPro" id="IPR046281">
    <property type="entry name" value="DUF6318"/>
</dbReference>
<protein>
    <recommendedName>
        <fullName evidence="2">DUF6318 domain-containing protein</fullName>
    </recommendedName>
</protein>
<proteinExistence type="predicted"/>
<organism evidence="3 4">
    <name type="scientific">Rothia nasimurium</name>
    <dbReference type="NCBI Taxonomy" id="85336"/>
    <lineage>
        <taxon>Bacteria</taxon>
        <taxon>Bacillati</taxon>
        <taxon>Actinomycetota</taxon>
        <taxon>Actinomycetes</taxon>
        <taxon>Micrococcales</taxon>
        <taxon>Micrococcaceae</taxon>
        <taxon>Rothia</taxon>
    </lineage>
</organism>
<sequence length="166" mass="17922">MEPEDAANESSESATSSSASSIATEQPSTNLSAQPSEQSSVEGDSTKPFDFELEFEGDFADFVPATEESPATGVPRPIAPEGMNEKTEEGFARFATYYIAERNYAVTSGDTDRWREMASAPGASEAEEELDLIDQVDAAYANGGWSMATGKSIQAAIWWRSLRLQT</sequence>
<comment type="caution">
    <text evidence="3">The sequence shown here is derived from an EMBL/GenBank/DDBJ whole genome shotgun (WGS) entry which is preliminary data.</text>
</comment>
<keyword evidence="4" id="KW-1185">Reference proteome</keyword>
<accession>A0A1Y1RPX1</accession>
<evidence type="ECO:0000313" key="4">
    <source>
        <dbReference type="Proteomes" id="UP000192359"/>
    </source>
</evidence>